<dbReference type="EMBL" id="JANUAE010000004">
    <property type="protein sequence ID" value="MCS3709992.1"/>
    <property type="molecule type" value="Genomic_DNA"/>
</dbReference>
<evidence type="ECO:0000256" key="1">
    <source>
        <dbReference type="ARBA" id="ARBA00001917"/>
    </source>
</evidence>
<dbReference type="PANTHER" id="PTHR39201:SF1">
    <property type="entry name" value="FLAVODOXIN-LIKE DOMAIN-CONTAINING PROTEIN"/>
    <property type="match status" value="1"/>
</dbReference>
<evidence type="ECO:0000259" key="2">
    <source>
        <dbReference type="PROSITE" id="PS50902"/>
    </source>
</evidence>
<proteinExistence type="predicted"/>
<dbReference type="Gene3D" id="3.40.50.360">
    <property type="match status" value="1"/>
</dbReference>
<dbReference type="InterPro" id="IPR008254">
    <property type="entry name" value="Flavodoxin/NO_synth"/>
</dbReference>
<dbReference type="PROSITE" id="PS00201">
    <property type="entry name" value="FLAVODOXIN"/>
    <property type="match status" value="1"/>
</dbReference>
<protein>
    <submittedName>
        <fullName evidence="3">Flavodoxin</fullName>
    </submittedName>
</protein>
<dbReference type="InterPro" id="IPR001226">
    <property type="entry name" value="Flavodoxin_CS"/>
</dbReference>
<dbReference type="PROSITE" id="PS50902">
    <property type="entry name" value="FLAVODOXIN_LIKE"/>
    <property type="match status" value="1"/>
</dbReference>
<sequence>MSLWPHGVEEARAQTEPRAEDVLIVYLTRTGNTEAVAEIIRQEVGGEKVSIELETPYPEDYDAIVSQVDRENERGYVPPLKTKVGDIGEYDAVFLGFPTWDMQLPPPMKSFLHDHDLSGTTVIPFNTNGGYGVGSSFRTVEELCPESDILEGFSTRGGLERDGIYLAIKGERRDEVRAEVRDWLERTHLAQKPE</sequence>
<accession>A0A9X2TEZ9</accession>
<dbReference type="PANTHER" id="PTHR39201">
    <property type="entry name" value="EXPORTED PROTEIN-RELATED"/>
    <property type="match status" value="1"/>
</dbReference>
<evidence type="ECO:0000313" key="4">
    <source>
        <dbReference type="Proteomes" id="UP001155057"/>
    </source>
</evidence>
<name>A0A9X2TEZ9_9BACT</name>
<dbReference type="GO" id="GO:0010181">
    <property type="term" value="F:FMN binding"/>
    <property type="evidence" value="ECO:0007669"/>
    <property type="project" value="InterPro"/>
</dbReference>
<comment type="cofactor">
    <cofactor evidence="1">
        <name>FMN</name>
        <dbReference type="ChEBI" id="CHEBI:58210"/>
    </cofactor>
</comment>
<reference evidence="3" key="1">
    <citation type="submission" date="2022-08" db="EMBL/GenBank/DDBJ databases">
        <title>Genomic Encyclopedia of Type Strains, Phase V (KMG-V): Genome sequencing to study the core and pangenomes of soil and plant-associated prokaryotes.</title>
        <authorList>
            <person name="Whitman W."/>
        </authorList>
    </citation>
    <scope>NUCLEOTIDE SEQUENCE</scope>
    <source>
        <strain evidence="3">SP3049</strain>
    </source>
</reference>
<dbReference type="SUPFAM" id="SSF52218">
    <property type="entry name" value="Flavoproteins"/>
    <property type="match status" value="1"/>
</dbReference>
<dbReference type="Pfam" id="PF12682">
    <property type="entry name" value="Flavodoxin_4"/>
    <property type="match status" value="1"/>
</dbReference>
<evidence type="ECO:0000313" key="3">
    <source>
        <dbReference type="EMBL" id="MCS3709992.1"/>
    </source>
</evidence>
<dbReference type="InterPro" id="IPR029039">
    <property type="entry name" value="Flavoprotein-like_sf"/>
</dbReference>
<organism evidence="3 4">
    <name type="scientific">Salinibacter ruber</name>
    <dbReference type="NCBI Taxonomy" id="146919"/>
    <lineage>
        <taxon>Bacteria</taxon>
        <taxon>Pseudomonadati</taxon>
        <taxon>Rhodothermota</taxon>
        <taxon>Rhodothermia</taxon>
        <taxon>Rhodothermales</taxon>
        <taxon>Salinibacteraceae</taxon>
        <taxon>Salinibacter</taxon>
    </lineage>
</organism>
<comment type="caution">
    <text evidence="3">The sequence shown here is derived from an EMBL/GenBank/DDBJ whole genome shotgun (WGS) entry which is preliminary data.</text>
</comment>
<dbReference type="GO" id="GO:0009055">
    <property type="term" value="F:electron transfer activity"/>
    <property type="evidence" value="ECO:0007669"/>
    <property type="project" value="InterPro"/>
</dbReference>
<dbReference type="AlphaFoldDB" id="A0A9X2TEZ9"/>
<dbReference type="RefSeq" id="WP_259125802.1">
    <property type="nucleotide sequence ID" value="NZ_JANTZO010000005.1"/>
</dbReference>
<dbReference type="Proteomes" id="UP001155057">
    <property type="component" value="Unassembled WGS sequence"/>
</dbReference>
<gene>
    <name evidence="3" type="ORF">GGP61_001596</name>
</gene>
<feature type="domain" description="Flavodoxin-like" evidence="2">
    <location>
        <begin position="22"/>
        <end position="188"/>
    </location>
</feature>